<feature type="non-terminal residue" evidence="11">
    <location>
        <position position="1"/>
    </location>
</feature>
<dbReference type="PANTHER" id="PTHR10169">
    <property type="entry name" value="DNA TOPOISOMERASE/GYRASE"/>
    <property type="match status" value="1"/>
</dbReference>
<dbReference type="AlphaFoldDB" id="X0ZYB4"/>
<dbReference type="EC" id="5.6.2.2" evidence="3"/>
<dbReference type="GO" id="GO:0006265">
    <property type="term" value="P:DNA topological change"/>
    <property type="evidence" value="ECO:0007669"/>
    <property type="project" value="InterPro"/>
</dbReference>
<name>X0ZYB4_9ZZZZ</name>
<evidence type="ECO:0000256" key="2">
    <source>
        <dbReference type="ARBA" id="ARBA00001946"/>
    </source>
</evidence>
<comment type="caution">
    <text evidence="11">The sequence shown here is derived from an EMBL/GenBank/DDBJ whole genome shotgun (WGS) entry which is preliminary data.</text>
</comment>
<dbReference type="GO" id="GO:0005634">
    <property type="term" value="C:nucleus"/>
    <property type="evidence" value="ECO:0007669"/>
    <property type="project" value="TreeGrafter"/>
</dbReference>
<dbReference type="Gene3D" id="1.10.268.10">
    <property type="entry name" value="Topoisomerase, domain 3"/>
    <property type="match status" value="1"/>
</dbReference>
<keyword evidence="8" id="KW-0413">Isomerase</keyword>
<dbReference type="GO" id="GO:0000819">
    <property type="term" value="P:sister chromatid segregation"/>
    <property type="evidence" value="ECO:0007669"/>
    <property type="project" value="TreeGrafter"/>
</dbReference>
<keyword evidence="7" id="KW-0238">DNA-binding</keyword>
<dbReference type="SMART" id="SM00434">
    <property type="entry name" value="TOP4c"/>
    <property type="match status" value="1"/>
</dbReference>
<dbReference type="Gene3D" id="3.30.1360.40">
    <property type="match status" value="1"/>
</dbReference>
<keyword evidence="4" id="KW-0547">Nucleotide-binding</keyword>
<dbReference type="InterPro" id="IPR013757">
    <property type="entry name" value="Topo_IIA_A_a_sf"/>
</dbReference>
<evidence type="ECO:0000256" key="1">
    <source>
        <dbReference type="ARBA" id="ARBA00000185"/>
    </source>
</evidence>
<dbReference type="GO" id="GO:0003677">
    <property type="term" value="F:DNA binding"/>
    <property type="evidence" value="ECO:0007669"/>
    <property type="project" value="UniProtKB-KW"/>
</dbReference>
<dbReference type="GO" id="GO:0005524">
    <property type="term" value="F:ATP binding"/>
    <property type="evidence" value="ECO:0007669"/>
    <property type="project" value="UniProtKB-KW"/>
</dbReference>
<evidence type="ECO:0000256" key="9">
    <source>
        <dbReference type="SAM" id="MobiDB-lite"/>
    </source>
</evidence>
<protein>
    <recommendedName>
        <fullName evidence="3">DNA topoisomerase (ATP-hydrolyzing)</fullName>
        <ecNumber evidence="3">5.6.2.2</ecNumber>
    </recommendedName>
</protein>
<dbReference type="Gene3D" id="3.90.199.10">
    <property type="entry name" value="Topoisomerase II, domain 5"/>
    <property type="match status" value="1"/>
</dbReference>
<evidence type="ECO:0000256" key="7">
    <source>
        <dbReference type="ARBA" id="ARBA00023125"/>
    </source>
</evidence>
<dbReference type="SUPFAM" id="SSF56719">
    <property type="entry name" value="Type II DNA topoisomerase"/>
    <property type="match status" value="1"/>
</dbReference>
<proteinExistence type="predicted"/>
<comment type="cofactor">
    <cofactor evidence="2">
        <name>Mg(2+)</name>
        <dbReference type="ChEBI" id="CHEBI:18420"/>
    </cofactor>
</comment>
<reference evidence="11" key="1">
    <citation type="journal article" date="2014" name="Front. Microbiol.">
        <title>High frequency of phylogenetically diverse reductive dehalogenase-homologous genes in deep subseafloor sedimentary metagenomes.</title>
        <authorList>
            <person name="Kawai M."/>
            <person name="Futagami T."/>
            <person name="Toyoda A."/>
            <person name="Takaki Y."/>
            <person name="Nishi S."/>
            <person name="Hori S."/>
            <person name="Arai W."/>
            <person name="Tsubouchi T."/>
            <person name="Morono Y."/>
            <person name="Uchiyama I."/>
            <person name="Ito T."/>
            <person name="Fujiyama A."/>
            <person name="Inagaki F."/>
            <person name="Takami H."/>
        </authorList>
    </citation>
    <scope>NUCLEOTIDE SEQUENCE</scope>
    <source>
        <strain evidence="11">Expedition CK06-06</strain>
    </source>
</reference>
<evidence type="ECO:0000256" key="6">
    <source>
        <dbReference type="ARBA" id="ARBA00023029"/>
    </source>
</evidence>
<gene>
    <name evidence="11" type="ORF">S01H4_20269</name>
</gene>
<dbReference type="InterPro" id="IPR002205">
    <property type="entry name" value="Topo_IIA_dom_A"/>
</dbReference>
<evidence type="ECO:0000259" key="10">
    <source>
        <dbReference type="SMART" id="SM00434"/>
    </source>
</evidence>
<keyword evidence="5" id="KW-0067">ATP-binding</keyword>
<evidence type="ECO:0000256" key="4">
    <source>
        <dbReference type="ARBA" id="ARBA00022741"/>
    </source>
</evidence>
<dbReference type="EMBL" id="BART01009100">
    <property type="protein sequence ID" value="GAG62892.1"/>
    <property type="molecule type" value="Genomic_DNA"/>
</dbReference>
<dbReference type="PANTHER" id="PTHR10169:SF38">
    <property type="entry name" value="DNA TOPOISOMERASE 2"/>
    <property type="match status" value="1"/>
</dbReference>
<evidence type="ECO:0000256" key="5">
    <source>
        <dbReference type="ARBA" id="ARBA00022840"/>
    </source>
</evidence>
<feature type="domain" description="Topo IIA-type catalytic" evidence="10">
    <location>
        <begin position="51"/>
        <end position="341"/>
    </location>
</feature>
<keyword evidence="6" id="KW-0799">Topoisomerase</keyword>
<evidence type="ECO:0000256" key="3">
    <source>
        <dbReference type="ARBA" id="ARBA00012895"/>
    </source>
</evidence>
<dbReference type="InterPro" id="IPR013760">
    <property type="entry name" value="Topo_IIA-like_dom_sf"/>
</dbReference>
<dbReference type="GO" id="GO:0003918">
    <property type="term" value="F:DNA topoisomerase type II (double strand cut, ATP-hydrolyzing) activity"/>
    <property type="evidence" value="ECO:0007669"/>
    <property type="project" value="UniProtKB-EC"/>
</dbReference>
<evidence type="ECO:0000313" key="11">
    <source>
        <dbReference type="EMBL" id="GAG62892.1"/>
    </source>
</evidence>
<sequence length="382" mass="44634">PIIPLWAINGISGIGTGWSSFCPLYNPLDMCSWLIRWLNKMKTPFLIPWYRDFDGTVELKLKEKNPKLEVTEEPKVVKDLKEVSGDEEEENEDEDPLGPDEVFEDNLDKNTANLPRYSVVTSGKYKVLPNGDIEVTELPIGRAPVKYREWLDQLIEKKEIKDAINKSTDKKGVFIIKGFKQTPSYKNLRLQKSFGLSNLVMLDPSHKPRKFSTIDQMMEEWASWRLGYYQKRKDYLIEKIDNSISKLNEKIRFLQAVLKGWEIGPILGQTVVVTETIHGKVKSLKRDQVFLQMDAMKFKHDLYQKTKLSNFDEDDILHLNQEVLKLQKDKEVIYLTPIEKLWLNDLQEFVKEYCRQYKIKTDIFDLNIPVKTDPTNKISIEI</sequence>
<feature type="non-terminal residue" evidence="11">
    <location>
        <position position="382"/>
    </location>
</feature>
<dbReference type="InterPro" id="IPR050634">
    <property type="entry name" value="DNA_Topoisomerase_II"/>
</dbReference>
<organism evidence="11">
    <name type="scientific">marine sediment metagenome</name>
    <dbReference type="NCBI Taxonomy" id="412755"/>
    <lineage>
        <taxon>unclassified sequences</taxon>
        <taxon>metagenomes</taxon>
        <taxon>ecological metagenomes</taxon>
    </lineage>
</organism>
<evidence type="ECO:0000256" key="8">
    <source>
        <dbReference type="ARBA" id="ARBA00023235"/>
    </source>
</evidence>
<feature type="region of interest" description="Disordered" evidence="9">
    <location>
        <begin position="78"/>
        <end position="105"/>
    </location>
</feature>
<feature type="compositionally biased region" description="Acidic residues" evidence="9">
    <location>
        <begin position="85"/>
        <end position="105"/>
    </location>
</feature>
<comment type="catalytic activity">
    <reaction evidence="1">
        <text>ATP-dependent breakage, passage and rejoining of double-stranded DNA.</text>
        <dbReference type="EC" id="5.6.2.2"/>
    </reaction>
</comment>
<dbReference type="GO" id="GO:0000712">
    <property type="term" value="P:resolution of meiotic recombination intermediates"/>
    <property type="evidence" value="ECO:0007669"/>
    <property type="project" value="TreeGrafter"/>
</dbReference>
<dbReference type="Pfam" id="PF00521">
    <property type="entry name" value="DNA_topoisoIV"/>
    <property type="match status" value="2"/>
</dbReference>
<accession>X0ZYB4</accession>
<dbReference type="InterPro" id="IPR013758">
    <property type="entry name" value="Topo_IIA_A/C_ab"/>
</dbReference>